<dbReference type="InterPro" id="IPR005119">
    <property type="entry name" value="LysR_subst-bd"/>
</dbReference>
<dbReference type="Pfam" id="PF00126">
    <property type="entry name" value="HTH_1"/>
    <property type="match status" value="1"/>
</dbReference>
<dbReference type="SUPFAM" id="SSF46785">
    <property type="entry name" value="Winged helix' DNA-binding domain"/>
    <property type="match status" value="1"/>
</dbReference>
<evidence type="ECO:0000313" key="6">
    <source>
        <dbReference type="EMBL" id="HIZ25302.1"/>
    </source>
</evidence>
<comment type="caution">
    <text evidence="6">The sequence shown here is derived from an EMBL/GenBank/DDBJ whole genome shotgun (WGS) entry which is preliminary data.</text>
</comment>
<evidence type="ECO:0000256" key="3">
    <source>
        <dbReference type="ARBA" id="ARBA00023125"/>
    </source>
</evidence>
<dbReference type="FunFam" id="1.10.10.10:FF:000001">
    <property type="entry name" value="LysR family transcriptional regulator"/>
    <property type="match status" value="1"/>
</dbReference>
<dbReference type="EMBL" id="DXBS01000137">
    <property type="protein sequence ID" value="HIZ25302.1"/>
    <property type="molecule type" value="Genomic_DNA"/>
</dbReference>
<keyword evidence="4" id="KW-0804">Transcription</keyword>
<evidence type="ECO:0000256" key="1">
    <source>
        <dbReference type="ARBA" id="ARBA00009437"/>
    </source>
</evidence>
<dbReference type="Gene3D" id="1.10.10.10">
    <property type="entry name" value="Winged helix-like DNA-binding domain superfamily/Winged helix DNA-binding domain"/>
    <property type="match status" value="1"/>
</dbReference>
<dbReference type="InterPro" id="IPR036388">
    <property type="entry name" value="WH-like_DNA-bd_sf"/>
</dbReference>
<dbReference type="Pfam" id="PF03466">
    <property type="entry name" value="LysR_substrate"/>
    <property type="match status" value="1"/>
</dbReference>
<reference evidence="6" key="1">
    <citation type="journal article" date="2021" name="PeerJ">
        <title>Extensive microbial diversity within the chicken gut microbiome revealed by metagenomics and culture.</title>
        <authorList>
            <person name="Gilroy R."/>
            <person name="Ravi A."/>
            <person name="Getino M."/>
            <person name="Pursley I."/>
            <person name="Horton D.L."/>
            <person name="Alikhan N.F."/>
            <person name="Baker D."/>
            <person name="Gharbi K."/>
            <person name="Hall N."/>
            <person name="Watson M."/>
            <person name="Adriaenssens E.M."/>
            <person name="Foster-Nyarko E."/>
            <person name="Jarju S."/>
            <person name="Secka A."/>
            <person name="Antonio M."/>
            <person name="Oren A."/>
            <person name="Chaudhuri R.R."/>
            <person name="La Ragione R."/>
            <person name="Hildebrand F."/>
            <person name="Pallen M.J."/>
        </authorList>
    </citation>
    <scope>NUCLEOTIDE SEQUENCE</scope>
    <source>
        <strain evidence="6">CHK33-5263</strain>
    </source>
</reference>
<accession>A0A9D2DXX2</accession>
<dbReference type="PROSITE" id="PS50931">
    <property type="entry name" value="HTH_LYSR"/>
    <property type="match status" value="1"/>
</dbReference>
<dbReference type="Gene3D" id="3.40.190.290">
    <property type="match status" value="1"/>
</dbReference>
<comment type="similarity">
    <text evidence="1">Belongs to the LysR transcriptional regulatory family.</text>
</comment>
<dbReference type="AlphaFoldDB" id="A0A9D2DXX2"/>
<evidence type="ECO:0000313" key="7">
    <source>
        <dbReference type="Proteomes" id="UP000824044"/>
    </source>
</evidence>
<dbReference type="PRINTS" id="PR00039">
    <property type="entry name" value="HTHLYSR"/>
</dbReference>
<keyword evidence="3" id="KW-0238">DNA-binding</keyword>
<keyword evidence="2" id="KW-0805">Transcription regulation</keyword>
<dbReference type="GO" id="GO:0000976">
    <property type="term" value="F:transcription cis-regulatory region binding"/>
    <property type="evidence" value="ECO:0007669"/>
    <property type="project" value="TreeGrafter"/>
</dbReference>
<sequence length="299" mass="33148">MVNLELYRVFYTVARCGSLTKAAEELYISQPAVSQAVKQLENQLGTSLFNRMHKGMELSKQGGELIYADVERALQLLSGVEDKLSELKQSATGTLRIGASETIFQYILADKIVAYNKQYPQVRIDLISDVSPKIIEFLKTDRCDVGFLNLPIEEDEGIRLSASVALLNDVFVAGEAFSELKGKELTVWDLQKYPLLMLEQNTIARAAIDHYAESLGVTLRPAVEVGSWDFMKRLVTDGMGIGCLPREYALRRLRDGELFELNVTPAMPSRSVGLALAKNANMPFSLRAFINLVTGGPHA</sequence>
<dbReference type="GO" id="GO:0003700">
    <property type="term" value="F:DNA-binding transcription factor activity"/>
    <property type="evidence" value="ECO:0007669"/>
    <property type="project" value="InterPro"/>
</dbReference>
<protein>
    <submittedName>
        <fullName evidence="6">LysR family transcriptional regulator</fullName>
    </submittedName>
</protein>
<dbReference type="SUPFAM" id="SSF53850">
    <property type="entry name" value="Periplasmic binding protein-like II"/>
    <property type="match status" value="1"/>
</dbReference>
<dbReference type="PANTHER" id="PTHR30126:SF64">
    <property type="entry name" value="HTH-TYPE TRANSCRIPTIONAL REGULATOR CITR"/>
    <property type="match status" value="1"/>
</dbReference>
<gene>
    <name evidence="6" type="ORF">H9812_07560</name>
</gene>
<evidence type="ECO:0000256" key="4">
    <source>
        <dbReference type="ARBA" id="ARBA00023163"/>
    </source>
</evidence>
<dbReference type="PANTHER" id="PTHR30126">
    <property type="entry name" value="HTH-TYPE TRANSCRIPTIONAL REGULATOR"/>
    <property type="match status" value="1"/>
</dbReference>
<evidence type="ECO:0000259" key="5">
    <source>
        <dbReference type="PROSITE" id="PS50931"/>
    </source>
</evidence>
<dbReference type="Proteomes" id="UP000824044">
    <property type="component" value="Unassembled WGS sequence"/>
</dbReference>
<dbReference type="CDD" id="cd05466">
    <property type="entry name" value="PBP2_LTTR_substrate"/>
    <property type="match status" value="1"/>
</dbReference>
<feature type="domain" description="HTH lysR-type" evidence="5">
    <location>
        <begin position="2"/>
        <end position="59"/>
    </location>
</feature>
<dbReference type="InterPro" id="IPR000847">
    <property type="entry name" value="LysR_HTH_N"/>
</dbReference>
<reference evidence="6" key="2">
    <citation type="submission" date="2021-04" db="EMBL/GenBank/DDBJ databases">
        <authorList>
            <person name="Gilroy R."/>
        </authorList>
    </citation>
    <scope>NUCLEOTIDE SEQUENCE</scope>
    <source>
        <strain evidence="6">CHK33-5263</strain>
    </source>
</reference>
<proteinExistence type="inferred from homology"/>
<dbReference type="InterPro" id="IPR036390">
    <property type="entry name" value="WH_DNA-bd_sf"/>
</dbReference>
<evidence type="ECO:0000256" key="2">
    <source>
        <dbReference type="ARBA" id="ARBA00023015"/>
    </source>
</evidence>
<name>A0A9D2DXX2_9FIRM</name>
<organism evidence="6 7">
    <name type="scientific">Candidatus Gallimonas intestinigallinarum</name>
    <dbReference type="NCBI Taxonomy" id="2838604"/>
    <lineage>
        <taxon>Bacteria</taxon>
        <taxon>Bacillati</taxon>
        <taxon>Bacillota</taxon>
        <taxon>Clostridia</taxon>
        <taxon>Candidatus Gallimonas</taxon>
    </lineage>
</organism>